<organism evidence="2 3">
    <name type="scientific">Segetibacter aerophilus</name>
    <dbReference type="NCBI Taxonomy" id="670293"/>
    <lineage>
        <taxon>Bacteria</taxon>
        <taxon>Pseudomonadati</taxon>
        <taxon>Bacteroidota</taxon>
        <taxon>Chitinophagia</taxon>
        <taxon>Chitinophagales</taxon>
        <taxon>Chitinophagaceae</taxon>
        <taxon>Segetibacter</taxon>
    </lineage>
</organism>
<dbReference type="Proteomes" id="UP000321513">
    <property type="component" value="Unassembled WGS sequence"/>
</dbReference>
<evidence type="ECO:0000313" key="2">
    <source>
        <dbReference type="EMBL" id="GEO10812.1"/>
    </source>
</evidence>
<evidence type="ECO:0000259" key="1">
    <source>
        <dbReference type="Pfam" id="PF08818"/>
    </source>
</evidence>
<reference evidence="2 3" key="1">
    <citation type="submission" date="2019-07" db="EMBL/GenBank/DDBJ databases">
        <title>Whole genome shotgun sequence of Segetibacter aerophilus NBRC 106135.</title>
        <authorList>
            <person name="Hosoyama A."/>
            <person name="Uohara A."/>
            <person name="Ohji S."/>
            <person name="Ichikawa N."/>
        </authorList>
    </citation>
    <scope>NUCLEOTIDE SEQUENCE [LARGE SCALE GENOMIC DNA]</scope>
    <source>
        <strain evidence="2 3">NBRC 106135</strain>
    </source>
</reference>
<dbReference type="EMBL" id="BJYT01000013">
    <property type="protein sequence ID" value="GEO10812.1"/>
    <property type="molecule type" value="Genomic_DNA"/>
</dbReference>
<dbReference type="Pfam" id="PF08818">
    <property type="entry name" value="DUF1801"/>
    <property type="match status" value="1"/>
</dbReference>
<dbReference type="SUPFAM" id="SSF159888">
    <property type="entry name" value="YdhG-like"/>
    <property type="match status" value="1"/>
</dbReference>
<name>A0A512BFS6_9BACT</name>
<dbReference type="Gene3D" id="3.90.1150.200">
    <property type="match status" value="1"/>
</dbReference>
<sequence>MQLVKALVNLDISTYPPDRTTKNVRMKASFQTVDEYIKNFPEIVQVILQQIRETIKLNAPEAVESIAYQMPAYKTNGKPLIYFGGYKNHIGLYATPSGYSEFGEELSKYKQGKGSVQFPLNKPIPHGLVRKIVLFKVKENAAKVK</sequence>
<evidence type="ECO:0000313" key="3">
    <source>
        <dbReference type="Proteomes" id="UP000321513"/>
    </source>
</evidence>
<dbReference type="InterPro" id="IPR014922">
    <property type="entry name" value="YdhG-like"/>
</dbReference>
<comment type="caution">
    <text evidence="2">The sequence shown here is derived from an EMBL/GenBank/DDBJ whole genome shotgun (WGS) entry which is preliminary data.</text>
</comment>
<keyword evidence="3" id="KW-1185">Reference proteome</keyword>
<gene>
    <name evidence="2" type="ORF">SAE01_33080</name>
</gene>
<protein>
    <recommendedName>
        <fullName evidence="1">YdhG-like domain-containing protein</fullName>
    </recommendedName>
</protein>
<feature type="domain" description="YdhG-like" evidence="1">
    <location>
        <begin position="47"/>
        <end position="135"/>
    </location>
</feature>
<dbReference type="AlphaFoldDB" id="A0A512BFS6"/>
<accession>A0A512BFS6</accession>
<proteinExistence type="predicted"/>